<dbReference type="OrthoDB" id="8902994at2"/>
<protein>
    <recommendedName>
        <fullName evidence="1">SnoaL-like domain-containing protein</fullName>
    </recommendedName>
</protein>
<dbReference type="Gene3D" id="3.10.450.50">
    <property type="match status" value="1"/>
</dbReference>
<sequence length="142" mass="15118">MKRALVLLCCMASTLALAGPVDEKKAEAHLKAVAAGDVATLVADYAEDAQMDWVGGPLDGRYQGKAAIAEVWKKFVAANDGQPRPARVGKLTALTNPKGASLEAKAEYGGKTPVKAWHVLVYRDGMLTTEIWQIAPALKVDD</sequence>
<name>A0A6S6XWQ0_9PROT</name>
<dbReference type="KEGG" id="doe:DENOEST_1508"/>
<dbReference type="AlphaFoldDB" id="A0A6S6XWQ0"/>
<gene>
    <name evidence="2" type="ORF">DENOEST_1508</name>
</gene>
<evidence type="ECO:0000313" key="2">
    <source>
        <dbReference type="EMBL" id="CAB1368673.1"/>
    </source>
</evidence>
<dbReference type="Pfam" id="PF12680">
    <property type="entry name" value="SnoaL_2"/>
    <property type="match status" value="1"/>
</dbReference>
<keyword evidence="3" id="KW-1185">Reference proteome</keyword>
<dbReference type="RefSeq" id="WP_145769766.1">
    <property type="nucleotide sequence ID" value="NZ_LR778301.1"/>
</dbReference>
<dbReference type="InterPro" id="IPR037401">
    <property type="entry name" value="SnoaL-like"/>
</dbReference>
<dbReference type="Proteomes" id="UP000515733">
    <property type="component" value="Chromosome"/>
</dbReference>
<feature type="domain" description="SnoaL-like" evidence="1">
    <location>
        <begin position="27"/>
        <end position="127"/>
    </location>
</feature>
<accession>A0A6S6XWQ0</accession>
<organism evidence="2 3">
    <name type="scientific">Denitratisoma oestradiolicum</name>
    <dbReference type="NCBI Taxonomy" id="311182"/>
    <lineage>
        <taxon>Bacteria</taxon>
        <taxon>Pseudomonadati</taxon>
        <taxon>Pseudomonadota</taxon>
        <taxon>Betaproteobacteria</taxon>
        <taxon>Nitrosomonadales</taxon>
        <taxon>Sterolibacteriaceae</taxon>
        <taxon>Denitratisoma</taxon>
    </lineage>
</organism>
<evidence type="ECO:0000259" key="1">
    <source>
        <dbReference type="Pfam" id="PF12680"/>
    </source>
</evidence>
<evidence type="ECO:0000313" key="3">
    <source>
        <dbReference type="Proteomes" id="UP000515733"/>
    </source>
</evidence>
<dbReference type="SUPFAM" id="SSF54427">
    <property type="entry name" value="NTF2-like"/>
    <property type="match status" value="1"/>
</dbReference>
<reference evidence="2 3" key="1">
    <citation type="submission" date="2020-03" db="EMBL/GenBank/DDBJ databases">
        <authorList>
            <consortium name="Genoscope - CEA"/>
            <person name="William W."/>
        </authorList>
    </citation>
    <scope>NUCLEOTIDE SEQUENCE [LARGE SCALE GENOMIC DNA]</scope>
    <source>
        <strain evidence="3">DSM 16959</strain>
    </source>
</reference>
<dbReference type="EMBL" id="LR778301">
    <property type="protein sequence ID" value="CAB1368673.1"/>
    <property type="molecule type" value="Genomic_DNA"/>
</dbReference>
<proteinExistence type="predicted"/>
<dbReference type="InterPro" id="IPR032710">
    <property type="entry name" value="NTF2-like_dom_sf"/>
</dbReference>